<sequence>MQAFYMRVCARLWMCVYICVCVRACVCACAYVHRPIHNRHSLLRISGELDKH</sequence>
<organism evidence="2">
    <name type="scientific">Anguilla anguilla</name>
    <name type="common">European freshwater eel</name>
    <name type="synonym">Muraena anguilla</name>
    <dbReference type="NCBI Taxonomy" id="7936"/>
    <lineage>
        <taxon>Eukaryota</taxon>
        <taxon>Metazoa</taxon>
        <taxon>Chordata</taxon>
        <taxon>Craniata</taxon>
        <taxon>Vertebrata</taxon>
        <taxon>Euteleostomi</taxon>
        <taxon>Actinopterygii</taxon>
        <taxon>Neopterygii</taxon>
        <taxon>Teleostei</taxon>
        <taxon>Anguilliformes</taxon>
        <taxon>Anguillidae</taxon>
        <taxon>Anguilla</taxon>
    </lineage>
</organism>
<keyword evidence="1" id="KW-1133">Transmembrane helix</keyword>
<evidence type="ECO:0000313" key="2">
    <source>
        <dbReference type="EMBL" id="JAH36201.1"/>
    </source>
</evidence>
<feature type="transmembrane region" description="Helical" evidence="1">
    <location>
        <begin position="12"/>
        <end position="33"/>
    </location>
</feature>
<dbReference type="EMBL" id="GBXM01072376">
    <property type="protein sequence ID" value="JAH36201.1"/>
    <property type="molecule type" value="Transcribed_RNA"/>
</dbReference>
<evidence type="ECO:0000256" key="1">
    <source>
        <dbReference type="SAM" id="Phobius"/>
    </source>
</evidence>
<dbReference type="AlphaFoldDB" id="A0A0E9S4J0"/>
<reference evidence="2" key="1">
    <citation type="submission" date="2014-11" db="EMBL/GenBank/DDBJ databases">
        <authorList>
            <person name="Amaro Gonzalez C."/>
        </authorList>
    </citation>
    <scope>NUCLEOTIDE SEQUENCE</scope>
</reference>
<keyword evidence="1" id="KW-0472">Membrane</keyword>
<accession>A0A0E9S4J0</accession>
<protein>
    <submittedName>
        <fullName evidence="2">Uncharacterized protein</fullName>
    </submittedName>
</protein>
<proteinExistence type="predicted"/>
<name>A0A0E9S4J0_ANGAN</name>
<reference evidence="2" key="2">
    <citation type="journal article" date="2015" name="Fish Shellfish Immunol.">
        <title>Early steps in the European eel (Anguilla anguilla)-Vibrio vulnificus interaction in the gills: Role of the RtxA13 toxin.</title>
        <authorList>
            <person name="Callol A."/>
            <person name="Pajuelo D."/>
            <person name="Ebbesson L."/>
            <person name="Teles M."/>
            <person name="MacKenzie S."/>
            <person name="Amaro C."/>
        </authorList>
    </citation>
    <scope>NUCLEOTIDE SEQUENCE</scope>
</reference>
<keyword evidence="1" id="KW-0812">Transmembrane</keyword>